<evidence type="ECO:0000259" key="4">
    <source>
        <dbReference type="Pfam" id="PF07714"/>
    </source>
</evidence>
<evidence type="ECO:0000256" key="3">
    <source>
        <dbReference type="SAM" id="MobiDB-lite"/>
    </source>
</evidence>
<evidence type="ECO:0000256" key="2">
    <source>
        <dbReference type="ARBA" id="ARBA00022840"/>
    </source>
</evidence>
<dbReference type="PANTHER" id="PTHR27001">
    <property type="entry name" value="OS01G0253100 PROTEIN"/>
    <property type="match status" value="1"/>
</dbReference>
<dbReference type="SUPFAM" id="SSF56112">
    <property type="entry name" value="Protein kinase-like (PK-like)"/>
    <property type="match status" value="1"/>
</dbReference>
<organism evidence="5 6">
    <name type="scientific">Emiliania huxleyi (strain CCMP1516)</name>
    <dbReference type="NCBI Taxonomy" id="280463"/>
    <lineage>
        <taxon>Eukaryota</taxon>
        <taxon>Haptista</taxon>
        <taxon>Haptophyta</taxon>
        <taxon>Prymnesiophyceae</taxon>
        <taxon>Isochrysidales</taxon>
        <taxon>Noelaerhabdaceae</taxon>
        <taxon>Emiliania</taxon>
    </lineage>
</organism>
<dbReference type="PaxDb" id="2903-EOD35261"/>
<dbReference type="AlphaFoldDB" id="A0A0D3KHM6"/>
<feature type="compositionally biased region" description="Basic and acidic residues" evidence="3">
    <location>
        <begin position="157"/>
        <end position="166"/>
    </location>
</feature>
<dbReference type="Pfam" id="PF07714">
    <property type="entry name" value="PK_Tyr_Ser-Thr"/>
    <property type="match status" value="1"/>
</dbReference>
<keyword evidence="6" id="KW-1185">Reference proteome</keyword>
<dbReference type="GO" id="GO:0005524">
    <property type="term" value="F:ATP binding"/>
    <property type="evidence" value="ECO:0007669"/>
    <property type="project" value="UniProtKB-KW"/>
</dbReference>
<evidence type="ECO:0000313" key="6">
    <source>
        <dbReference type="Proteomes" id="UP000013827"/>
    </source>
</evidence>
<reference evidence="5" key="2">
    <citation type="submission" date="2024-10" db="UniProtKB">
        <authorList>
            <consortium name="EnsemblProtists"/>
        </authorList>
    </citation>
    <scope>IDENTIFICATION</scope>
</reference>
<dbReference type="GO" id="GO:0004672">
    <property type="term" value="F:protein kinase activity"/>
    <property type="evidence" value="ECO:0007669"/>
    <property type="project" value="InterPro"/>
</dbReference>
<dbReference type="GeneID" id="17280529"/>
<dbReference type="Proteomes" id="UP000013827">
    <property type="component" value="Unassembled WGS sequence"/>
</dbReference>
<keyword evidence="1" id="KW-0547">Nucleotide-binding</keyword>
<reference evidence="6" key="1">
    <citation type="journal article" date="2013" name="Nature">
        <title>Pan genome of the phytoplankton Emiliania underpins its global distribution.</title>
        <authorList>
            <person name="Read B.A."/>
            <person name="Kegel J."/>
            <person name="Klute M.J."/>
            <person name="Kuo A."/>
            <person name="Lefebvre S.C."/>
            <person name="Maumus F."/>
            <person name="Mayer C."/>
            <person name="Miller J."/>
            <person name="Monier A."/>
            <person name="Salamov A."/>
            <person name="Young J."/>
            <person name="Aguilar M."/>
            <person name="Claverie J.M."/>
            <person name="Frickenhaus S."/>
            <person name="Gonzalez K."/>
            <person name="Herman E.K."/>
            <person name="Lin Y.C."/>
            <person name="Napier J."/>
            <person name="Ogata H."/>
            <person name="Sarno A.F."/>
            <person name="Shmutz J."/>
            <person name="Schroeder D."/>
            <person name="de Vargas C."/>
            <person name="Verret F."/>
            <person name="von Dassow P."/>
            <person name="Valentin K."/>
            <person name="Van de Peer Y."/>
            <person name="Wheeler G."/>
            <person name="Dacks J.B."/>
            <person name="Delwiche C.F."/>
            <person name="Dyhrman S.T."/>
            <person name="Glockner G."/>
            <person name="John U."/>
            <person name="Richards T."/>
            <person name="Worden A.Z."/>
            <person name="Zhang X."/>
            <person name="Grigoriev I.V."/>
            <person name="Allen A.E."/>
            <person name="Bidle K."/>
            <person name="Borodovsky M."/>
            <person name="Bowler C."/>
            <person name="Brownlee C."/>
            <person name="Cock J.M."/>
            <person name="Elias M."/>
            <person name="Gladyshev V.N."/>
            <person name="Groth M."/>
            <person name="Guda C."/>
            <person name="Hadaegh A."/>
            <person name="Iglesias-Rodriguez M.D."/>
            <person name="Jenkins J."/>
            <person name="Jones B.M."/>
            <person name="Lawson T."/>
            <person name="Leese F."/>
            <person name="Lindquist E."/>
            <person name="Lobanov A."/>
            <person name="Lomsadze A."/>
            <person name="Malik S.B."/>
            <person name="Marsh M.E."/>
            <person name="Mackinder L."/>
            <person name="Mock T."/>
            <person name="Mueller-Roeber B."/>
            <person name="Pagarete A."/>
            <person name="Parker M."/>
            <person name="Probert I."/>
            <person name="Quesneville H."/>
            <person name="Raines C."/>
            <person name="Rensing S.A."/>
            <person name="Riano-Pachon D.M."/>
            <person name="Richier S."/>
            <person name="Rokitta S."/>
            <person name="Shiraiwa Y."/>
            <person name="Soanes D.M."/>
            <person name="van der Giezen M."/>
            <person name="Wahlund T.M."/>
            <person name="Williams B."/>
            <person name="Wilson W."/>
            <person name="Wolfe G."/>
            <person name="Wurch L.L."/>
        </authorList>
    </citation>
    <scope>NUCLEOTIDE SEQUENCE</scope>
</reference>
<dbReference type="PANTHER" id="PTHR27001:SF931">
    <property type="entry name" value="OS11G0664100 PROTEIN"/>
    <property type="match status" value="1"/>
</dbReference>
<dbReference type="HOGENOM" id="CLU_657949_0_0_1"/>
<dbReference type="InterPro" id="IPR011009">
    <property type="entry name" value="Kinase-like_dom_sf"/>
</dbReference>
<evidence type="ECO:0000313" key="5">
    <source>
        <dbReference type="EnsemblProtists" id="EOD35261"/>
    </source>
</evidence>
<evidence type="ECO:0000256" key="1">
    <source>
        <dbReference type="ARBA" id="ARBA00022741"/>
    </source>
</evidence>
<dbReference type="RefSeq" id="XP_005787690.1">
    <property type="nucleotide sequence ID" value="XM_005787633.1"/>
</dbReference>
<dbReference type="Gene3D" id="1.10.510.10">
    <property type="entry name" value="Transferase(Phosphotransferase) domain 1"/>
    <property type="match status" value="1"/>
</dbReference>
<dbReference type="GO" id="GO:0005886">
    <property type="term" value="C:plasma membrane"/>
    <property type="evidence" value="ECO:0007669"/>
    <property type="project" value="TreeGrafter"/>
</dbReference>
<sequence>MAKARDAAENPPAPVELGAEEVLSALEAAVEVGRGGFGVVYAVELPSLPGWGRVAVKRALSEVDAREVMAEVSNLRRCAHRDVLPLLGYCGAPRAACIVTALMRGGSLDDHLLLSPDARARLQKRLQRHSGAVVVATTLGALRRGEGAGAPPLEQHSPPRREDGQHLARRRAAAAAYSGGREARLPRLPLRRRSRQGAGGRVDDHGDQCDQRLLLDWLRGPELPRLEPALGQDGRVRARHLAADGVDGRRAVQRPQERVRGRRLGYGRRQGGRRRRAAACGEAGGPLASGGDARAGQGCARPRLRAKRFVVVWGRLSDARGRRAAQGICGGRRRCVLGAAARPDQQRVFVHDGASRAAARAVRRRATAEGQQRGGEDQRACAAQRRAVAALRLRAHPAALVQCVQARARPVERGCAAE</sequence>
<feature type="region of interest" description="Disordered" evidence="3">
    <location>
        <begin position="144"/>
        <end position="205"/>
    </location>
</feature>
<dbReference type="KEGG" id="ehx:EMIHUDRAFT_455348"/>
<dbReference type="InterPro" id="IPR001245">
    <property type="entry name" value="Ser-Thr/Tyr_kinase_cat_dom"/>
</dbReference>
<dbReference type="STRING" id="2903.R1FI86"/>
<protein>
    <recommendedName>
        <fullName evidence="4">Serine-threonine/tyrosine-protein kinase catalytic domain-containing protein</fullName>
    </recommendedName>
</protein>
<keyword evidence="2" id="KW-0067">ATP-binding</keyword>
<name>A0A0D3KHM6_EMIH1</name>
<dbReference type="EnsemblProtists" id="EOD35261">
    <property type="protein sequence ID" value="EOD35261"/>
    <property type="gene ID" value="EMIHUDRAFT_455348"/>
</dbReference>
<proteinExistence type="predicted"/>
<accession>A0A0D3KHM6</accession>
<feature type="domain" description="Serine-threonine/tyrosine-protein kinase catalytic" evidence="4">
    <location>
        <begin position="29"/>
        <end position="115"/>
    </location>
</feature>